<reference evidence="9 10" key="1">
    <citation type="submission" date="2017-08" db="EMBL/GenBank/DDBJ databases">
        <title>Fine stratification of microbial communities through a metagenomic profile of the photic zone.</title>
        <authorList>
            <person name="Haro-Moreno J.M."/>
            <person name="Lopez-Perez M."/>
            <person name="De La Torre J."/>
            <person name="Picazo A."/>
            <person name="Camacho A."/>
            <person name="Rodriguez-Valera F."/>
        </authorList>
    </citation>
    <scope>NUCLEOTIDE SEQUENCE [LARGE SCALE GENOMIC DNA]</scope>
    <source>
        <strain evidence="9">MED-G28</strain>
    </source>
</reference>
<comment type="caution">
    <text evidence="9">The sequence shown here is derived from an EMBL/GenBank/DDBJ whole genome shotgun (WGS) entry which is preliminary data.</text>
</comment>
<evidence type="ECO:0000313" key="10">
    <source>
        <dbReference type="Proteomes" id="UP000219329"/>
    </source>
</evidence>
<feature type="transmembrane region" description="Helical" evidence="7">
    <location>
        <begin position="59"/>
        <end position="82"/>
    </location>
</feature>
<dbReference type="AlphaFoldDB" id="A0A2A5W8F1"/>
<feature type="domain" description="J" evidence="8">
    <location>
        <begin position="198"/>
        <end position="251"/>
    </location>
</feature>
<keyword evidence="4 7" id="KW-0472">Membrane</keyword>
<evidence type="ECO:0000259" key="8">
    <source>
        <dbReference type="PROSITE" id="PS50076"/>
    </source>
</evidence>
<proteinExistence type="inferred from homology"/>
<dbReference type="PROSITE" id="PS50076">
    <property type="entry name" value="DNAJ_2"/>
    <property type="match status" value="1"/>
</dbReference>
<evidence type="ECO:0000256" key="4">
    <source>
        <dbReference type="ARBA" id="ARBA00023136"/>
    </source>
</evidence>
<keyword evidence="3 7" id="KW-1133">Transmembrane helix</keyword>
<dbReference type="CDD" id="cd06257">
    <property type="entry name" value="DnaJ"/>
    <property type="match status" value="1"/>
</dbReference>
<gene>
    <name evidence="9" type="ORF">CNF02_11460</name>
</gene>
<protein>
    <submittedName>
        <fullName evidence="9">Molecular chaperone DnaJ</fullName>
    </submittedName>
</protein>
<evidence type="ECO:0000313" key="9">
    <source>
        <dbReference type="EMBL" id="PDH32692.1"/>
    </source>
</evidence>
<dbReference type="Gene3D" id="1.10.287.110">
    <property type="entry name" value="DnaJ domain"/>
    <property type="match status" value="1"/>
</dbReference>
<dbReference type="InterPro" id="IPR036869">
    <property type="entry name" value="J_dom_sf"/>
</dbReference>
<dbReference type="SMART" id="SM00271">
    <property type="entry name" value="DnaJ"/>
    <property type="match status" value="1"/>
</dbReference>
<accession>A0A2A5W8F1</accession>
<dbReference type="EMBL" id="NTJZ01000014">
    <property type="protein sequence ID" value="PDH32692.1"/>
    <property type="molecule type" value="Genomic_DNA"/>
</dbReference>
<keyword evidence="2 7" id="KW-0812">Transmembrane</keyword>
<dbReference type="Proteomes" id="UP000219329">
    <property type="component" value="Unassembled WGS sequence"/>
</dbReference>
<evidence type="ECO:0000256" key="2">
    <source>
        <dbReference type="ARBA" id="ARBA00022692"/>
    </source>
</evidence>
<evidence type="ECO:0000256" key="1">
    <source>
        <dbReference type="ARBA" id="ARBA00004167"/>
    </source>
</evidence>
<dbReference type="GO" id="GO:0016020">
    <property type="term" value="C:membrane"/>
    <property type="evidence" value="ECO:0007669"/>
    <property type="project" value="UniProtKB-SubCell"/>
</dbReference>
<feature type="transmembrane region" description="Helical" evidence="7">
    <location>
        <begin position="35"/>
        <end position="53"/>
    </location>
</feature>
<comment type="subcellular location">
    <subcellularLocation>
        <location evidence="1">Membrane</location>
        <topology evidence="1">Single-pass membrane protein</topology>
    </subcellularLocation>
</comment>
<sequence>MISRLLALLVLPVLAYFAVKSISARYNFTTRQSRILFFIVAALLVIAVLILLGRLPVGFIFAPLGAAFAFVLRFLPTLLRLLPMWQLFRSRTVSARPKQQGQTSTIRTEYLEMELEHDSGDMDGKVLKGEYSDSLLSSLSLEQLLKLHSECVVDNDSRQVLEAYIERQHADWREHAEHTDTHSGHSQTVDESIMNRSLAMEILGLVDLTSKEEVTKAHRQLMQKLHPDRGGSDYLAKKINAAKDYLLDELQ</sequence>
<evidence type="ECO:0000256" key="7">
    <source>
        <dbReference type="SAM" id="Phobius"/>
    </source>
</evidence>
<dbReference type="PANTHER" id="PTHR12763">
    <property type="match status" value="1"/>
</dbReference>
<feature type="transmembrane region" description="Helical" evidence="7">
    <location>
        <begin position="6"/>
        <end position="23"/>
    </location>
</feature>
<name>A0A2A5W8F1_9GAMM</name>
<comment type="similarity">
    <text evidence="6">Belongs to the TIM14 family.</text>
</comment>
<keyword evidence="5" id="KW-0143">Chaperone</keyword>
<evidence type="ECO:0000256" key="5">
    <source>
        <dbReference type="ARBA" id="ARBA00023186"/>
    </source>
</evidence>
<dbReference type="SUPFAM" id="SSF46565">
    <property type="entry name" value="Chaperone J-domain"/>
    <property type="match status" value="1"/>
</dbReference>
<dbReference type="InterPro" id="IPR001623">
    <property type="entry name" value="DnaJ_domain"/>
</dbReference>
<evidence type="ECO:0000256" key="3">
    <source>
        <dbReference type="ARBA" id="ARBA00022989"/>
    </source>
</evidence>
<dbReference type="PANTHER" id="PTHR12763:SF28">
    <property type="entry name" value="GEO10507P1-RELATED"/>
    <property type="match status" value="1"/>
</dbReference>
<organism evidence="9 10">
    <name type="scientific">OM182 bacterium MED-G28</name>
    <dbReference type="NCBI Taxonomy" id="1986256"/>
    <lineage>
        <taxon>Bacteria</taxon>
        <taxon>Pseudomonadati</taxon>
        <taxon>Pseudomonadota</taxon>
        <taxon>Gammaproteobacteria</taxon>
        <taxon>OMG group</taxon>
        <taxon>OM182 clade</taxon>
    </lineage>
</organism>
<evidence type="ECO:0000256" key="6">
    <source>
        <dbReference type="ARBA" id="ARBA00038105"/>
    </source>
</evidence>